<evidence type="ECO:0000313" key="2">
    <source>
        <dbReference type="WBParaSite" id="TMUE_3000010769.1"/>
    </source>
</evidence>
<name>A0A5S6QUF9_TRIMR</name>
<reference evidence="2" key="1">
    <citation type="submission" date="2019-12" db="UniProtKB">
        <authorList>
            <consortium name="WormBaseParasite"/>
        </authorList>
    </citation>
    <scope>IDENTIFICATION</scope>
</reference>
<dbReference type="WBParaSite" id="TMUE_3000010769.1">
    <property type="protein sequence ID" value="TMUE_3000010769.1"/>
    <property type="gene ID" value="WBGene00286654"/>
</dbReference>
<protein>
    <submittedName>
        <fullName evidence="2">Uncharacterized protein</fullName>
    </submittedName>
</protein>
<accession>A0A5S6QUF9</accession>
<sequence>MSARTHEKVHLLNCCYNCKTVYGVIPLPTKNFHRIKRALHELAVCFTEFRSAIHDSKEFAMRYAVGLKNASDLVEMICYGASKSFLLIESLTCIVLKLLECTRRVLASVTGMPNEKNCDGYLATFVDFRIVDLAEIVDKEINNVEDMFTNLGLHVTMLEAVMEENLPDCMPLLL</sequence>
<dbReference type="Proteomes" id="UP000046395">
    <property type="component" value="Unassembled WGS sequence"/>
</dbReference>
<keyword evidence="1" id="KW-1185">Reference proteome</keyword>
<organism evidence="1 2">
    <name type="scientific">Trichuris muris</name>
    <name type="common">Mouse whipworm</name>
    <dbReference type="NCBI Taxonomy" id="70415"/>
    <lineage>
        <taxon>Eukaryota</taxon>
        <taxon>Metazoa</taxon>
        <taxon>Ecdysozoa</taxon>
        <taxon>Nematoda</taxon>
        <taxon>Enoplea</taxon>
        <taxon>Dorylaimia</taxon>
        <taxon>Trichinellida</taxon>
        <taxon>Trichuridae</taxon>
        <taxon>Trichuris</taxon>
    </lineage>
</organism>
<proteinExistence type="predicted"/>
<dbReference type="AlphaFoldDB" id="A0A5S6QUF9"/>
<evidence type="ECO:0000313" key="1">
    <source>
        <dbReference type="Proteomes" id="UP000046395"/>
    </source>
</evidence>